<dbReference type="InterPro" id="IPR007221">
    <property type="entry name" value="MreC"/>
</dbReference>
<evidence type="ECO:0000259" key="6">
    <source>
        <dbReference type="Pfam" id="PF04085"/>
    </source>
</evidence>
<dbReference type="RefSeq" id="WP_184424661.1">
    <property type="nucleotide sequence ID" value="NZ_AP027362.1"/>
</dbReference>
<dbReference type="InterPro" id="IPR042177">
    <property type="entry name" value="Cell/Rod_1"/>
</dbReference>
<comment type="similarity">
    <text evidence="1 5">Belongs to the MreC family.</text>
</comment>
<dbReference type="InterPro" id="IPR055342">
    <property type="entry name" value="MreC_beta-barrel_core"/>
</dbReference>
<evidence type="ECO:0000313" key="7">
    <source>
        <dbReference type="EMBL" id="MBB6543886.1"/>
    </source>
</evidence>
<dbReference type="InterPro" id="IPR042175">
    <property type="entry name" value="Cell/Rod_MreC_2"/>
</dbReference>
<dbReference type="Pfam" id="PF04085">
    <property type="entry name" value="MreC"/>
    <property type="match status" value="1"/>
</dbReference>
<name>A0A7X0TU26_9GAMM</name>
<organism evidence="7 8">
    <name type="scientific">Thalassotalea piscium</name>
    <dbReference type="NCBI Taxonomy" id="1230533"/>
    <lineage>
        <taxon>Bacteria</taxon>
        <taxon>Pseudomonadati</taxon>
        <taxon>Pseudomonadota</taxon>
        <taxon>Gammaproteobacteria</taxon>
        <taxon>Alteromonadales</taxon>
        <taxon>Colwelliaceae</taxon>
        <taxon>Thalassotalea</taxon>
    </lineage>
</organism>
<sequence>MNPIFKHGPSPQHRLILVLILSSAFIFFDHKMGSFDVVRGYLQSLVSPLQYLASTPKNAVNWAVENLGTRQALIDQNQQYKMNELLFNEQLMQLDILKKENERLRSLLASPVRTDSKKMVAEILSVDSDPYSHQVVINRGANDGVFEGQALIDDKGIVGQVLHVGTITSRVLLITDVTQAVPVRISRNGVRLVANGTGTLDRLTHNFVPHSTDVKQGDTLVTSGLGGKYPEGYPVAKVTVVRQDESRPFAQVQSEPVAEIDRLRYLLLLWPKHKSSLFSSRPDNNEQEQ</sequence>
<dbReference type="Gene3D" id="2.40.10.350">
    <property type="entry name" value="Rod shape-determining protein MreC, domain 2"/>
    <property type="match status" value="1"/>
</dbReference>
<comment type="caution">
    <text evidence="7">The sequence shown here is derived from an EMBL/GenBank/DDBJ whole genome shotgun (WGS) entry which is preliminary data.</text>
</comment>
<proteinExistence type="inferred from homology"/>
<reference evidence="7 8" key="1">
    <citation type="submission" date="2020-08" db="EMBL/GenBank/DDBJ databases">
        <title>Genomic Encyclopedia of Type Strains, Phase IV (KMG-IV): sequencing the most valuable type-strain genomes for metagenomic binning, comparative biology and taxonomic classification.</title>
        <authorList>
            <person name="Goeker M."/>
        </authorList>
    </citation>
    <scope>NUCLEOTIDE SEQUENCE [LARGE SCALE GENOMIC DNA]</scope>
    <source>
        <strain evidence="7 8">DSM 26287</strain>
    </source>
</reference>
<evidence type="ECO:0000256" key="2">
    <source>
        <dbReference type="ARBA" id="ARBA00013855"/>
    </source>
</evidence>
<evidence type="ECO:0000256" key="5">
    <source>
        <dbReference type="PIRNR" id="PIRNR038471"/>
    </source>
</evidence>
<dbReference type="Proteomes" id="UP000537141">
    <property type="component" value="Unassembled WGS sequence"/>
</dbReference>
<keyword evidence="3 5" id="KW-0133">Cell shape</keyword>
<keyword evidence="8" id="KW-1185">Reference proteome</keyword>
<dbReference type="GO" id="GO:0008360">
    <property type="term" value="P:regulation of cell shape"/>
    <property type="evidence" value="ECO:0007669"/>
    <property type="project" value="UniProtKB-KW"/>
</dbReference>
<dbReference type="NCBIfam" id="TIGR00219">
    <property type="entry name" value="mreC"/>
    <property type="match status" value="1"/>
</dbReference>
<feature type="domain" description="Rod shape-determining protein MreC beta-barrel core" evidence="6">
    <location>
        <begin position="123"/>
        <end position="270"/>
    </location>
</feature>
<gene>
    <name evidence="7" type="ORF">HNQ55_002409</name>
</gene>
<dbReference type="AlphaFoldDB" id="A0A7X0TU26"/>
<accession>A0A7X0TU26</accession>
<comment type="function">
    <text evidence="5">Involved in formation and maintenance of cell shape.</text>
</comment>
<dbReference type="EMBL" id="JACHHU010000020">
    <property type="protein sequence ID" value="MBB6543886.1"/>
    <property type="molecule type" value="Genomic_DNA"/>
</dbReference>
<dbReference type="PANTHER" id="PTHR34138">
    <property type="entry name" value="CELL SHAPE-DETERMINING PROTEIN MREC"/>
    <property type="match status" value="1"/>
</dbReference>
<dbReference type="PIRSF" id="PIRSF038471">
    <property type="entry name" value="MreC"/>
    <property type="match status" value="1"/>
</dbReference>
<evidence type="ECO:0000256" key="3">
    <source>
        <dbReference type="ARBA" id="ARBA00022960"/>
    </source>
</evidence>
<dbReference type="PANTHER" id="PTHR34138:SF1">
    <property type="entry name" value="CELL SHAPE-DETERMINING PROTEIN MREC"/>
    <property type="match status" value="1"/>
</dbReference>
<evidence type="ECO:0000256" key="1">
    <source>
        <dbReference type="ARBA" id="ARBA00009369"/>
    </source>
</evidence>
<dbReference type="GO" id="GO:0005886">
    <property type="term" value="C:plasma membrane"/>
    <property type="evidence" value="ECO:0007669"/>
    <property type="project" value="TreeGrafter"/>
</dbReference>
<protein>
    <recommendedName>
        <fullName evidence="2 5">Cell shape-determining protein MreC</fullName>
    </recommendedName>
    <alternativeName>
        <fullName evidence="4 5">Cell shape protein MreC</fullName>
    </alternativeName>
</protein>
<evidence type="ECO:0000256" key="4">
    <source>
        <dbReference type="ARBA" id="ARBA00032089"/>
    </source>
</evidence>
<evidence type="ECO:0000313" key="8">
    <source>
        <dbReference type="Proteomes" id="UP000537141"/>
    </source>
</evidence>
<dbReference type="Gene3D" id="2.40.10.340">
    <property type="entry name" value="Rod shape-determining protein MreC, domain 1"/>
    <property type="match status" value="1"/>
</dbReference>